<gene>
    <name evidence="7" type="ORF">SAMN05216417_12820</name>
</gene>
<keyword evidence="7" id="KW-0689">Ribosomal protein</keyword>
<dbReference type="SUPFAM" id="SSF55729">
    <property type="entry name" value="Acyl-CoA N-acyltransferases (Nat)"/>
    <property type="match status" value="1"/>
</dbReference>
<evidence type="ECO:0000256" key="1">
    <source>
        <dbReference type="ARBA" id="ARBA00022491"/>
    </source>
</evidence>
<evidence type="ECO:0000259" key="6">
    <source>
        <dbReference type="Pfam" id="PF13673"/>
    </source>
</evidence>
<dbReference type="AlphaFoldDB" id="A0A1I7IVT0"/>
<comment type="catalytic activity">
    <reaction evidence="5">
        <text>glycyl-tRNA(Gly) + acetyl-CoA = N-acetylglycyl-tRNA(Gly) + CoA + H(+)</text>
        <dbReference type="Rhea" id="RHEA:81867"/>
        <dbReference type="Rhea" id="RHEA-COMP:9683"/>
        <dbReference type="Rhea" id="RHEA-COMP:19766"/>
        <dbReference type="ChEBI" id="CHEBI:15378"/>
        <dbReference type="ChEBI" id="CHEBI:57287"/>
        <dbReference type="ChEBI" id="CHEBI:57288"/>
        <dbReference type="ChEBI" id="CHEBI:78522"/>
        <dbReference type="ChEBI" id="CHEBI:232036"/>
    </reaction>
</comment>
<dbReference type="Pfam" id="PF13673">
    <property type="entry name" value="Acetyltransf_10"/>
    <property type="match status" value="1"/>
</dbReference>
<feature type="domain" description="N-acetyltransferase" evidence="6">
    <location>
        <begin position="96"/>
        <end position="155"/>
    </location>
</feature>
<dbReference type="Proteomes" id="UP000182649">
    <property type="component" value="Unassembled WGS sequence"/>
</dbReference>
<evidence type="ECO:0000313" key="8">
    <source>
        <dbReference type="Proteomes" id="UP000182649"/>
    </source>
</evidence>
<keyword evidence="2" id="KW-1277">Toxin-antitoxin system</keyword>
<reference evidence="7 8" key="1">
    <citation type="submission" date="2016-10" db="EMBL/GenBank/DDBJ databases">
        <authorList>
            <person name="de Groot N.N."/>
        </authorList>
    </citation>
    <scope>NUCLEOTIDE SEQUENCE [LARGE SCALE GENOMIC DNA]</scope>
    <source>
        <strain evidence="7 8">Nl14</strain>
    </source>
</reference>
<dbReference type="PANTHER" id="PTHR36449">
    <property type="entry name" value="ACETYLTRANSFERASE-RELATED"/>
    <property type="match status" value="1"/>
</dbReference>
<accession>A0A1I7IVT0</accession>
<keyword evidence="1" id="KW-0678">Repressor</keyword>
<dbReference type="InterPro" id="IPR000182">
    <property type="entry name" value="GNAT_dom"/>
</dbReference>
<sequence length="173" mass="19739">MSIWEEESPYRIEPLAKDHERKNFFCGVEELDRYLHKQITQDQKRRVAAPFVLVEGTSREVAGYYTLSSSSVDLSAWPPELAKKLPPYPTVPVVLLGRLAVDQKRRGQKLGEFLLIDALSKALENTDKVAAAAVIVDALNDEAVSFYRHYDFQQFPEQPNKLLLPMKTIAQMF</sequence>
<dbReference type="InterPro" id="IPR016181">
    <property type="entry name" value="Acyl_CoA_acyltransferase"/>
</dbReference>
<keyword evidence="4" id="KW-0012">Acyltransferase</keyword>
<evidence type="ECO:0000313" key="7">
    <source>
        <dbReference type="EMBL" id="SFU76971.1"/>
    </source>
</evidence>
<dbReference type="RefSeq" id="WP_256210574.1">
    <property type="nucleotide sequence ID" value="NZ_FPBZ01000028.1"/>
</dbReference>
<protein>
    <submittedName>
        <fullName evidence="7">Ribosomal protein S18 acetylase RimI</fullName>
    </submittedName>
</protein>
<evidence type="ECO:0000256" key="4">
    <source>
        <dbReference type="ARBA" id="ARBA00023315"/>
    </source>
</evidence>
<keyword evidence="3" id="KW-0808">Transferase</keyword>
<dbReference type="EMBL" id="FPBZ01000028">
    <property type="protein sequence ID" value="SFU76971.1"/>
    <property type="molecule type" value="Genomic_DNA"/>
</dbReference>
<proteinExistence type="predicted"/>
<dbReference type="Gene3D" id="3.40.630.30">
    <property type="match status" value="1"/>
</dbReference>
<dbReference type="GO" id="GO:0016747">
    <property type="term" value="F:acyltransferase activity, transferring groups other than amino-acyl groups"/>
    <property type="evidence" value="ECO:0007669"/>
    <property type="project" value="InterPro"/>
</dbReference>
<dbReference type="GO" id="GO:0005840">
    <property type="term" value="C:ribosome"/>
    <property type="evidence" value="ECO:0007669"/>
    <property type="project" value="UniProtKB-KW"/>
</dbReference>
<keyword evidence="7" id="KW-0687">Ribonucleoprotein</keyword>
<name>A0A1I7IVT0_9PROT</name>
<evidence type="ECO:0000256" key="3">
    <source>
        <dbReference type="ARBA" id="ARBA00022679"/>
    </source>
</evidence>
<evidence type="ECO:0000256" key="5">
    <source>
        <dbReference type="ARBA" id="ARBA00049880"/>
    </source>
</evidence>
<evidence type="ECO:0000256" key="2">
    <source>
        <dbReference type="ARBA" id="ARBA00022649"/>
    </source>
</evidence>
<organism evidence="7 8">
    <name type="scientific">Nitrosospira multiformis</name>
    <dbReference type="NCBI Taxonomy" id="1231"/>
    <lineage>
        <taxon>Bacteria</taxon>
        <taxon>Pseudomonadati</taxon>
        <taxon>Pseudomonadota</taxon>
        <taxon>Betaproteobacteria</taxon>
        <taxon>Nitrosomonadales</taxon>
        <taxon>Nitrosomonadaceae</taxon>
        <taxon>Nitrosospira</taxon>
    </lineage>
</organism>
<dbReference type="PANTHER" id="PTHR36449:SF1">
    <property type="entry name" value="ACETYLTRANSFERASE"/>
    <property type="match status" value="1"/>
</dbReference>